<reference evidence="2" key="1">
    <citation type="submission" date="2024-06" db="EMBL/GenBank/DDBJ databases">
        <authorList>
            <person name="Li S."/>
        </authorList>
    </citation>
    <scope>NUCLEOTIDE SEQUENCE</scope>
    <source>
        <strain evidence="2">SR10</strain>
    </source>
</reference>
<dbReference type="EMBL" id="CP159925">
    <property type="protein sequence ID" value="XCO75890.1"/>
    <property type="molecule type" value="Genomic_DNA"/>
</dbReference>
<dbReference type="InterPro" id="IPR011990">
    <property type="entry name" value="TPR-like_helical_dom_sf"/>
</dbReference>
<proteinExistence type="predicted"/>
<keyword evidence="1" id="KW-0732">Signal</keyword>
<evidence type="ECO:0008006" key="3">
    <source>
        <dbReference type="Google" id="ProtNLM"/>
    </source>
</evidence>
<name>A0AAU8MW07_9GAMM</name>
<dbReference type="SUPFAM" id="SSF48452">
    <property type="entry name" value="TPR-like"/>
    <property type="match status" value="1"/>
</dbReference>
<feature type="signal peptide" evidence="1">
    <location>
        <begin position="1"/>
        <end position="25"/>
    </location>
</feature>
<gene>
    <name evidence="2" type="ORF">ABU614_03595</name>
</gene>
<protein>
    <recommendedName>
        <fullName evidence="3">Tetratricopeptide repeat protein</fullName>
    </recommendedName>
</protein>
<dbReference type="Gene3D" id="1.25.40.10">
    <property type="entry name" value="Tetratricopeptide repeat domain"/>
    <property type="match status" value="2"/>
</dbReference>
<dbReference type="AlphaFoldDB" id="A0AAU8MW07"/>
<feature type="chain" id="PRO_5043986598" description="Tetratricopeptide repeat protein" evidence="1">
    <location>
        <begin position="26"/>
        <end position="511"/>
    </location>
</feature>
<evidence type="ECO:0000313" key="2">
    <source>
        <dbReference type="EMBL" id="XCO75890.1"/>
    </source>
</evidence>
<sequence length="511" mass="56599">MHGAVLRVAFGGLMLGLCATAPADAGQTPAPAIVADEAESRFFRQRIADAVALAHNQHYASADRAFGELIAQPEFARLNAAQRLQALTAAAASAVKLNDLPRAAGLYRQANAADPNDPDGWYRLSAIEFNLHRHDESARAFIHLVEYWPELLPNIDEQMIFQLVNRLDRESETRFGLVRALYDANWHSLTGDDGELWFVLLERHVERGEHEAARGVVRRIADPLSLVRLRSDKRFDFLVEADSWAFNVEHAAIGMVESLREKADATPRGLEIRVQLISAMLVAGMHREALALTEQIAARIAEAPDGQPAFDDIRQQSWVLNQRAIALRRLGRIDEAVAEMTRASRLTEDGLPNVSQSLNLATLYCGLDRPDDSLAELQRTGPDLAGYGRMVMQANKLCAALAKRDRDGVAAALHYLREHRKDGPLVYLESLLRAQRIDDAARLAAELLASTADRADALEWMQQFQTMEALPGDVAYRQARETMLARADVQAAVAEVGRIGRYQVYMGSGTE</sequence>
<accession>A0AAU8MW07</accession>
<organism evidence="2">
    <name type="scientific">Lysobacter firmicutimachus</name>
    <dbReference type="NCBI Taxonomy" id="1792846"/>
    <lineage>
        <taxon>Bacteria</taxon>
        <taxon>Pseudomonadati</taxon>
        <taxon>Pseudomonadota</taxon>
        <taxon>Gammaproteobacteria</taxon>
        <taxon>Lysobacterales</taxon>
        <taxon>Lysobacteraceae</taxon>
        <taxon>Lysobacter</taxon>
    </lineage>
</organism>
<evidence type="ECO:0000256" key="1">
    <source>
        <dbReference type="SAM" id="SignalP"/>
    </source>
</evidence>
<dbReference type="RefSeq" id="WP_363799164.1">
    <property type="nucleotide sequence ID" value="NZ_CP159925.1"/>
</dbReference>